<evidence type="ECO:0000256" key="2">
    <source>
        <dbReference type="SAM" id="Phobius"/>
    </source>
</evidence>
<dbReference type="Pfam" id="PF05227">
    <property type="entry name" value="CHASE3"/>
    <property type="match status" value="1"/>
</dbReference>
<dbReference type="Proteomes" id="UP000069205">
    <property type="component" value="Chromosome"/>
</dbReference>
<feature type="transmembrane region" description="Helical" evidence="2">
    <location>
        <begin position="12"/>
        <end position="33"/>
    </location>
</feature>
<gene>
    <name evidence="4" type="ORF">NITMOv2_4532</name>
</gene>
<proteinExistence type="predicted"/>
<keyword evidence="2" id="KW-0812">Transmembrane</keyword>
<keyword evidence="5" id="KW-1185">Reference proteome</keyword>
<dbReference type="OrthoDB" id="9892624at2"/>
<dbReference type="KEGG" id="nmv:NITMOv2_4532"/>
<name>A0A0K2GJ01_NITMO</name>
<dbReference type="STRING" id="42253.NITMOv2_4532"/>
<sequence length="213" mass="24332">MRSPVWRTQTWWVYLCAGLALLLFLAAAEVFILNQWRQVLEVHERRSALKEELLRLRRLASDIDNGFRGYVLMRQRIFLAPMLSAEEALPLSLERLIGMAETPPSLHGRAQVLKRRLEELVNTKRRLVRKVDEGEHEEVLAYLRNGDGVALARILTAAFDDLEDKIERQFPPAQFSHLEIPKLVAVRAGVVVLGVLIVQSLLGAFPVARRHET</sequence>
<evidence type="ECO:0000256" key="1">
    <source>
        <dbReference type="SAM" id="Coils"/>
    </source>
</evidence>
<protein>
    <recommendedName>
        <fullName evidence="3">CHASE3 domain-containing protein</fullName>
    </recommendedName>
</protein>
<dbReference type="AlphaFoldDB" id="A0A0K2GJ01"/>
<evidence type="ECO:0000259" key="3">
    <source>
        <dbReference type="Pfam" id="PF05227"/>
    </source>
</evidence>
<organism evidence="4 5">
    <name type="scientific">Nitrospira moscoviensis</name>
    <dbReference type="NCBI Taxonomy" id="42253"/>
    <lineage>
        <taxon>Bacteria</taxon>
        <taxon>Pseudomonadati</taxon>
        <taxon>Nitrospirota</taxon>
        <taxon>Nitrospiria</taxon>
        <taxon>Nitrospirales</taxon>
        <taxon>Nitrospiraceae</taxon>
        <taxon>Nitrospira</taxon>
    </lineage>
</organism>
<feature type="domain" description="CHASE3" evidence="3">
    <location>
        <begin position="51"/>
        <end position="169"/>
    </location>
</feature>
<accession>A0A0K2GJ01</accession>
<keyword evidence="2" id="KW-0472">Membrane</keyword>
<evidence type="ECO:0000313" key="5">
    <source>
        <dbReference type="Proteomes" id="UP000069205"/>
    </source>
</evidence>
<keyword evidence="2" id="KW-1133">Transmembrane helix</keyword>
<keyword evidence="1" id="KW-0175">Coiled coil</keyword>
<reference evidence="4 5" key="1">
    <citation type="journal article" date="2015" name="Proc. Natl. Acad. Sci. U.S.A.">
        <title>Expanded metabolic versatility of ubiquitous nitrite-oxidizing bacteria from the genus Nitrospira.</title>
        <authorList>
            <person name="Koch H."/>
            <person name="Lucker S."/>
            <person name="Albertsen M."/>
            <person name="Kitzinger K."/>
            <person name="Herbold C."/>
            <person name="Spieck E."/>
            <person name="Nielsen P.H."/>
            <person name="Wagner M."/>
            <person name="Daims H."/>
        </authorList>
    </citation>
    <scope>NUCLEOTIDE SEQUENCE [LARGE SCALE GENOMIC DNA]</scope>
    <source>
        <strain evidence="4 5">NSP M-1</strain>
    </source>
</reference>
<dbReference type="InterPro" id="IPR007891">
    <property type="entry name" value="CHASE3"/>
</dbReference>
<feature type="coiled-coil region" evidence="1">
    <location>
        <begin position="110"/>
        <end position="137"/>
    </location>
</feature>
<dbReference type="EMBL" id="CP011801">
    <property type="protein sequence ID" value="ALA60906.1"/>
    <property type="molecule type" value="Genomic_DNA"/>
</dbReference>
<feature type="transmembrane region" description="Helical" evidence="2">
    <location>
        <begin position="184"/>
        <end position="208"/>
    </location>
</feature>
<evidence type="ECO:0000313" key="4">
    <source>
        <dbReference type="EMBL" id="ALA60906.1"/>
    </source>
</evidence>
<dbReference type="PATRIC" id="fig|42253.5.peg.4470"/>